<dbReference type="AlphaFoldDB" id="C5G0B6"/>
<organism evidence="2 3">
    <name type="scientific">Arthroderma otae (strain ATCC MYA-4605 / CBS 113480)</name>
    <name type="common">Microsporum canis</name>
    <dbReference type="NCBI Taxonomy" id="554155"/>
    <lineage>
        <taxon>Eukaryota</taxon>
        <taxon>Fungi</taxon>
        <taxon>Dikarya</taxon>
        <taxon>Ascomycota</taxon>
        <taxon>Pezizomycotina</taxon>
        <taxon>Eurotiomycetes</taxon>
        <taxon>Eurotiomycetidae</taxon>
        <taxon>Onygenales</taxon>
        <taxon>Arthrodermataceae</taxon>
        <taxon>Microsporum</taxon>
    </lineage>
</organism>
<evidence type="ECO:0000256" key="1">
    <source>
        <dbReference type="SAM" id="MobiDB-lite"/>
    </source>
</evidence>
<proteinExistence type="predicted"/>
<dbReference type="EMBL" id="DS995708">
    <property type="protein sequence ID" value="EEQ35569.1"/>
    <property type="molecule type" value="Genomic_DNA"/>
</dbReference>
<dbReference type="VEuPathDB" id="FungiDB:MCYG_08388"/>
<dbReference type="RefSeq" id="XP_002843305.1">
    <property type="nucleotide sequence ID" value="XM_002843259.1"/>
</dbReference>
<feature type="compositionally biased region" description="Low complexity" evidence="1">
    <location>
        <begin position="155"/>
        <end position="167"/>
    </location>
</feature>
<dbReference type="Proteomes" id="UP000002035">
    <property type="component" value="Unassembled WGS sequence"/>
</dbReference>
<feature type="region of interest" description="Disordered" evidence="1">
    <location>
        <begin position="141"/>
        <end position="173"/>
    </location>
</feature>
<name>C5G0B6_ARTOC</name>
<evidence type="ECO:0000313" key="3">
    <source>
        <dbReference type="Proteomes" id="UP000002035"/>
    </source>
</evidence>
<gene>
    <name evidence="2" type="ORF">MCYG_08388</name>
</gene>
<keyword evidence="3" id="KW-1185">Reference proteome</keyword>
<accession>C5G0B6</accession>
<protein>
    <submittedName>
        <fullName evidence="2">Uncharacterized protein</fullName>
    </submittedName>
</protein>
<evidence type="ECO:0000313" key="2">
    <source>
        <dbReference type="EMBL" id="EEQ35569.1"/>
    </source>
</evidence>
<sequence>MSATAAGLVRELLVGGRGDLGGGEERGDVDEEVLVPRAGQAEVDLVVPGALDLGQEVCGRDVPEAGPVVPVGVVAEDGAGDPVLGLAEPAVLEVLQYGLGPGLGAGDVAGVRHGDGEGATQEAAEVGGRVGEPVLLVVPAGEGDEDPEIVLPGSDADAGAGELGADLGRSRGR</sequence>
<reference evidence="3" key="1">
    <citation type="journal article" date="2012" name="MBio">
        <title>Comparative genome analysis of Trichophyton rubrum and related dermatophytes reveals candidate genes involved in infection.</title>
        <authorList>
            <person name="Martinez D.A."/>
            <person name="Oliver B.G."/>
            <person name="Graeser Y."/>
            <person name="Goldberg J.M."/>
            <person name="Li W."/>
            <person name="Martinez-Rossi N.M."/>
            <person name="Monod M."/>
            <person name="Shelest E."/>
            <person name="Barton R.C."/>
            <person name="Birch E."/>
            <person name="Brakhage A.A."/>
            <person name="Chen Z."/>
            <person name="Gurr S.J."/>
            <person name="Heiman D."/>
            <person name="Heitman J."/>
            <person name="Kosti I."/>
            <person name="Rossi A."/>
            <person name="Saif S."/>
            <person name="Samalova M."/>
            <person name="Saunders C.W."/>
            <person name="Shea T."/>
            <person name="Summerbell R.C."/>
            <person name="Xu J."/>
            <person name="Young S."/>
            <person name="Zeng Q."/>
            <person name="Birren B.W."/>
            <person name="Cuomo C.A."/>
            <person name="White T.C."/>
        </authorList>
    </citation>
    <scope>NUCLEOTIDE SEQUENCE [LARGE SCALE GENOMIC DNA]</scope>
    <source>
        <strain evidence="3">ATCC MYA-4605 / CBS 113480</strain>
    </source>
</reference>
<dbReference type="GeneID" id="9227682"/>
<dbReference type="HOGENOM" id="CLU_1547179_0_0_1"/>